<proteinExistence type="predicted"/>
<organism evidence="1 2">
    <name type="scientific">Brevibacillus choshinensis</name>
    <dbReference type="NCBI Taxonomy" id="54911"/>
    <lineage>
        <taxon>Bacteria</taxon>
        <taxon>Bacillati</taxon>
        <taxon>Bacillota</taxon>
        <taxon>Bacilli</taxon>
        <taxon>Bacillales</taxon>
        <taxon>Paenibacillaceae</taxon>
        <taxon>Brevibacillus</taxon>
    </lineage>
</organism>
<keyword evidence="2" id="KW-1185">Reference proteome</keyword>
<gene>
    <name evidence="1" type="ORF">AN963_08720</name>
</gene>
<evidence type="ECO:0000313" key="1">
    <source>
        <dbReference type="EMBL" id="KQL49779.1"/>
    </source>
</evidence>
<name>A0ABR5NE18_BRECH</name>
<reference evidence="1 2" key="1">
    <citation type="submission" date="2015-09" db="EMBL/GenBank/DDBJ databases">
        <title>Genome sequencing project for genomic taxonomy and phylogenomics of Bacillus-like bacteria.</title>
        <authorList>
            <person name="Liu B."/>
            <person name="Wang J."/>
            <person name="Zhu Y."/>
            <person name="Liu G."/>
            <person name="Chen Q."/>
            <person name="Chen Z."/>
            <person name="Lan J."/>
            <person name="Che J."/>
            <person name="Ge C."/>
            <person name="Shi H."/>
            <person name="Pan Z."/>
            <person name="Liu X."/>
        </authorList>
    </citation>
    <scope>NUCLEOTIDE SEQUENCE [LARGE SCALE GENOMIC DNA]</scope>
    <source>
        <strain evidence="1 2">DSM 8552</strain>
    </source>
</reference>
<dbReference type="EMBL" id="LJJB01000007">
    <property type="protein sequence ID" value="KQL49779.1"/>
    <property type="molecule type" value="Genomic_DNA"/>
</dbReference>
<accession>A0ABR5NE18</accession>
<dbReference type="Proteomes" id="UP000051063">
    <property type="component" value="Unassembled WGS sequence"/>
</dbReference>
<sequence length="73" mass="8774">MIVQTKLWDYYNFRSLYLLGDDYDLAKDCVMYSMQEITEKFSEEMAAFRQFSSDLIMIHQEVLGVEWTMKTLI</sequence>
<comment type="caution">
    <text evidence="1">The sequence shown here is derived from an EMBL/GenBank/DDBJ whole genome shotgun (WGS) entry which is preliminary data.</text>
</comment>
<evidence type="ECO:0000313" key="2">
    <source>
        <dbReference type="Proteomes" id="UP000051063"/>
    </source>
</evidence>
<protein>
    <submittedName>
        <fullName evidence="1">Uncharacterized protein</fullName>
    </submittedName>
</protein>